<comment type="catalytic activity">
    <reaction evidence="8">
        <text>N-terminal L-seryl-L-prolyl-L-lysyl-[protein] + 3 S-adenosyl-L-methionine = N-terminal N,N,N-trimethyl-L-seryl-L-prolyl-L-lysyl-[protein] + 3 S-adenosyl-L-homocysteine + 3 H(+)</text>
        <dbReference type="Rhea" id="RHEA:54724"/>
        <dbReference type="Rhea" id="RHEA-COMP:13789"/>
        <dbReference type="Rhea" id="RHEA-COMP:13973"/>
        <dbReference type="ChEBI" id="CHEBI:15378"/>
        <dbReference type="ChEBI" id="CHEBI:57856"/>
        <dbReference type="ChEBI" id="CHEBI:59789"/>
        <dbReference type="ChEBI" id="CHEBI:138061"/>
        <dbReference type="ChEBI" id="CHEBI:138317"/>
        <dbReference type="EC" id="2.1.1.244"/>
    </reaction>
</comment>
<evidence type="ECO:0000256" key="11">
    <source>
        <dbReference type="PIRSR" id="PIRSR016958-1"/>
    </source>
</evidence>
<evidence type="ECO:0000313" key="13">
    <source>
        <dbReference type="Proteomes" id="UP000027265"/>
    </source>
</evidence>
<comment type="catalytic activity">
    <reaction evidence="10">
        <text>N-terminal L-alanyl-L-prolyl-L-lysyl-[protein] + 3 S-adenosyl-L-methionine = N-terminal N,N,N-trimethyl-L-alanyl-L-prolyl-L-lysyl-[protein] + 3 S-adenosyl-L-homocysteine + 3 H(+)</text>
        <dbReference type="Rhea" id="RHEA:54712"/>
        <dbReference type="Rhea" id="RHEA-COMP:13785"/>
        <dbReference type="Rhea" id="RHEA-COMP:13971"/>
        <dbReference type="ChEBI" id="CHEBI:15378"/>
        <dbReference type="ChEBI" id="CHEBI:57856"/>
        <dbReference type="ChEBI" id="CHEBI:59789"/>
        <dbReference type="ChEBI" id="CHEBI:138057"/>
        <dbReference type="ChEBI" id="CHEBI:138315"/>
        <dbReference type="EC" id="2.1.1.244"/>
    </reaction>
</comment>
<dbReference type="InterPro" id="IPR008576">
    <property type="entry name" value="MeTrfase_NTM1"/>
</dbReference>
<feature type="binding site" evidence="11">
    <location>
        <position position="186"/>
    </location>
    <ligand>
        <name>S-adenosyl-L-methionine</name>
        <dbReference type="ChEBI" id="CHEBI:59789"/>
    </ligand>
</feature>
<gene>
    <name evidence="12" type="ORF">JAAARDRAFT_567941</name>
</gene>
<dbReference type="PANTHER" id="PTHR12753">
    <property type="entry name" value="AD-003 - RELATED"/>
    <property type="match status" value="1"/>
</dbReference>
<evidence type="ECO:0000256" key="7">
    <source>
        <dbReference type="ARBA" id="ARBA00043129"/>
    </source>
</evidence>
<dbReference type="GO" id="GO:0071885">
    <property type="term" value="F:N-terminal protein N-methyltransferase activity"/>
    <property type="evidence" value="ECO:0007669"/>
    <property type="project" value="UniProtKB-EC"/>
</dbReference>
<evidence type="ECO:0000256" key="4">
    <source>
        <dbReference type="ARBA" id="ARBA00022691"/>
    </source>
</evidence>
<dbReference type="GO" id="GO:0032259">
    <property type="term" value="P:methylation"/>
    <property type="evidence" value="ECO:0007669"/>
    <property type="project" value="UniProtKB-KW"/>
</dbReference>
<comment type="similarity">
    <text evidence="1">Belongs to the methyltransferase superfamily. NTM1 family.</text>
</comment>
<dbReference type="GO" id="GO:0005737">
    <property type="term" value="C:cytoplasm"/>
    <property type="evidence" value="ECO:0007669"/>
    <property type="project" value="TreeGrafter"/>
</dbReference>
<evidence type="ECO:0000256" key="2">
    <source>
        <dbReference type="ARBA" id="ARBA00022603"/>
    </source>
</evidence>
<evidence type="ECO:0000256" key="8">
    <source>
        <dbReference type="ARBA" id="ARBA00047306"/>
    </source>
</evidence>
<dbReference type="AlphaFoldDB" id="A0A067QEE1"/>
<dbReference type="EMBL" id="KL197713">
    <property type="protein sequence ID" value="KDQ60941.1"/>
    <property type="molecule type" value="Genomic_DNA"/>
</dbReference>
<keyword evidence="2" id="KW-0489">Methyltransferase</keyword>
<dbReference type="InParanoid" id="A0A067QEE1"/>
<dbReference type="Pfam" id="PF05891">
    <property type="entry name" value="Methyltransf_PK"/>
    <property type="match status" value="1"/>
</dbReference>
<dbReference type="InterPro" id="IPR029063">
    <property type="entry name" value="SAM-dependent_MTases_sf"/>
</dbReference>
<evidence type="ECO:0000256" key="10">
    <source>
        <dbReference type="ARBA" id="ARBA00048167"/>
    </source>
</evidence>
<protein>
    <recommendedName>
        <fullName evidence="6">Alpha N-terminal protein methyltransferase 1</fullName>
        <ecNumber evidence="5">2.1.1.244</ecNumber>
    </recommendedName>
    <alternativeName>
        <fullName evidence="7">X-Pro-Lys N-terminal protein methyltransferase 1</fullName>
    </alternativeName>
</protein>
<evidence type="ECO:0000256" key="5">
    <source>
        <dbReference type="ARBA" id="ARBA00039112"/>
    </source>
</evidence>
<evidence type="ECO:0000313" key="12">
    <source>
        <dbReference type="EMBL" id="KDQ60941.1"/>
    </source>
</evidence>
<dbReference type="FunCoup" id="A0A067QEE1">
    <property type="interactions" value="494"/>
</dbReference>
<dbReference type="EC" id="2.1.1.244" evidence="5"/>
<dbReference type="CDD" id="cd02440">
    <property type="entry name" value="AdoMet_MTases"/>
    <property type="match status" value="1"/>
</dbReference>
<dbReference type="SUPFAM" id="SSF53335">
    <property type="entry name" value="S-adenosyl-L-methionine-dependent methyltransferases"/>
    <property type="match status" value="1"/>
</dbReference>
<evidence type="ECO:0000256" key="6">
    <source>
        <dbReference type="ARBA" id="ARBA00039449"/>
    </source>
</evidence>
<accession>A0A067QEE1</accession>
<evidence type="ECO:0000256" key="9">
    <source>
        <dbReference type="ARBA" id="ARBA00047885"/>
    </source>
</evidence>
<dbReference type="HOGENOM" id="CLU_055356_0_0_1"/>
<dbReference type="PIRSF" id="PIRSF016958">
    <property type="entry name" value="DUF858_MeTrfase_lik"/>
    <property type="match status" value="1"/>
</dbReference>
<evidence type="ECO:0000256" key="3">
    <source>
        <dbReference type="ARBA" id="ARBA00022679"/>
    </source>
</evidence>
<keyword evidence="3" id="KW-0808">Transferase</keyword>
<dbReference type="PANTHER" id="PTHR12753:SF0">
    <property type="entry name" value="ALPHA N-TERMINAL PROTEIN METHYLTRANSFERASE 1"/>
    <property type="match status" value="1"/>
</dbReference>
<evidence type="ECO:0000256" key="1">
    <source>
        <dbReference type="ARBA" id="ARBA00009059"/>
    </source>
</evidence>
<proteinExistence type="inferred from homology"/>
<feature type="binding site" evidence="11">
    <location>
        <begin position="147"/>
        <end position="148"/>
    </location>
    <ligand>
        <name>S-adenosyl-L-methionine</name>
        <dbReference type="ChEBI" id="CHEBI:59789"/>
    </ligand>
</feature>
<name>A0A067QEE1_9AGAM</name>
<dbReference type="STRING" id="933084.A0A067QEE1"/>
<keyword evidence="4 11" id="KW-0949">S-adenosyl-L-methionine</keyword>
<feature type="binding site" evidence="11">
    <location>
        <position position="82"/>
    </location>
    <ligand>
        <name>S-adenosyl-L-methionine</name>
        <dbReference type="ChEBI" id="CHEBI:59789"/>
    </ligand>
</feature>
<dbReference type="Gene3D" id="3.40.50.150">
    <property type="entry name" value="Vaccinia Virus protein VP39"/>
    <property type="match status" value="1"/>
</dbReference>
<sequence>MATDLVDKRPDVNAGIEYWSTQPANYDGVLGGFGSGSLPRVDALGSRQFMLYLRPDLSTVPSAVRALHPAPVTGRTRALDVGAGVGRVTSDVLLHLFSDVVLVEPVEPFVTEAFNRGQASASGPDIKRRWKGIQEKTKSVTFIQSTLQSFDPSAPQQSTKVLGRVGYSTASATEDLETGFDVIWCQWCLGHLSDPDLVDFFKRARKGLRDPSRSPIIVKENVCSDTQDGGPRASFDEEDSSLTRSDQAWKVLFRDAGLTIIQEQVQRGFPEGLYTVKMYALR</sequence>
<dbReference type="Proteomes" id="UP000027265">
    <property type="component" value="Unassembled WGS sequence"/>
</dbReference>
<feature type="binding site" evidence="11">
    <location>
        <position position="87"/>
    </location>
    <ligand>
        <name>S-adenosyl-L-methionine</name>
        <dbReference type="ChEBI" id="CHEBI:59789"/>
    </ligand>
</feature>
<reference evidence="13" key="1">
    <citation type="journal article" date="2014" name="Proc. Natl. Acad. Sci. U.S.A.">
        <title>Extensive sampling of basidiomycete genomes demonstrates inadequacy of the white-rot/brown-rot paradigm for wood decay fungi.</title>
        <authorList>
            <person name="Riley R."/>
            <person name="Salamov A.A."/>
            <person name="Brown D.W."/>
            <person name="Nagy L.G."/>
            <person name="Floudas D."/>
            <person name="Held B.W."/>
            <person name="Levasseur A."/>
            <person name="Lombard V."/>
            <person name="Morin E."/>
            <person name="Otillar R."/>
            <person name="Lindquist E.A."/>
            <person name="Sun H."/>
            <person name="LaButti K.M."/>
            <person name="Schmutz J."/>
            <person name="Jabbour D."/>
            <person name="Luo H."/>
            <person name="Baker S.E."/>
            <person name="Pisabarro A.G."/>
            <person name="Walton J.D."/>
            <person name="Blanchette R.A."/>
            <person name="Henrissat B."/>
            <person name="Martin F."/>
            <person name="Cullen D."/>
            <person name="Hibbett D.S."/>
            <person name="Grigoriev I.V."/>
        </authorList>
    </citation>
    <scope>NUCLEOTIDE SEQUENCE [LARGE SCALE GENOMIC DNA]</scope>
    <source>
        <strain evidence="13">MUCL 33604</strain>
    </source>
</reference>
<dbReference type="OrthoDB" id="1298661at2759"/>
<keyword evidence="13" id="KW-1185">Reference proteome</keyword>
<organism evidence="12 13">
    <name type="scientific">Jaapia argillacea MUCL 33604</name>
    <dbReference type="NCBI Taxonomy" id="933084"/>
    <lineage>
        <taxon>Eukaryota</taxon>
        <taxon>Fungi</taxon>
        <taxon>Dikarya</taxon>
        <taxon>Basidiomycota</taxon>
        <taxon>Agaricomycotina</taxon>
        <taxon>Agaricomycetes</taxon>
        <taxon>Agaricomycetidae</taxon>
        <taxon>Jaapiales</taxon>
        <taxon>Jaapiaceae</taxon>
        <taxon>Jaapia</taxon>
    </lineage>
</organism>
<comment type="catalytic activity">
    <reaction evidence="9">
        <text>N-terminal L-prolyl-L-prolyl-L-lysyl-[protein] + 2 S-adenosyl-L-methionine = N-terminal N,N-dimethyl-L-prolyl-L-prolyl-L-lysyl-[protein] + 2 S-adenosyl-L-homocysteine + 2 H(+)</text>
        <dbReference type="Rhea" id="RHEA:54736"/>
        <dbReference type="Rhea" id="RHEA-COMP:13787"/>
        <dbReference type="Rhea" id="RHEA-COMP:13974"/>
        <dbReference type="ChEBI" id="CHEBI:15378"/>
        <dbReference type="ChEBI" id="CHEBI:57856"/>
        <dbReference type="ChEBI" id="CHEBI:59789"/>
        <dbReference type="ChEBI" id="CHEBI:138059"/>
        <dbReference type="ChEBI" id="CHEBI:138318"/>
        <dbReference type="EC" id="2.1.1.244"/>
    </reaction>
</comment>